<dbReference type="EMBL" id="MU002260">
    <property type="protein sequence ID" value="KAF2787974.1"/>
    <property type="molecule type" value="Genomic_DNA"/>
</dbReference>
<reference evidence="1" key="1">
    <citation type="journal article" date="2020" name="Stud. Mycol.">
        <title>101 Dothideomycetes genomes: a test case for predicting lifestyles and emergence of pathogens.</title>
        <authorList>
            <person name="Haridas S."/>
            <person name="Albert R."/>
            <person name="Binder M."/>
            <person name="Bloem J."/>
            <person name="Labutti K."/>
            <person name="Salamov A."/>
            <person name="Andreopoulos B."/>
            <person name="Baker S."/>
            <person name="Barry K."/>
            <person name="Bills G."/>
            <person name="Bluhm B."/>
            <person name="Cannon C."/>
            <person name="Castanera R."/>
            <person name="Culley D."/>
            <person name="Daum C."/>
            <person name="Ezra D."/>
            <person name="Gonzalez J."/>
            <person name="Henrissat B."/>
            <person name="Kuo A."/>
            <person name="Liang C."/>
            <person name="Lipzen A."/>
            <person name="Lutzoni F."/>
            <person name="Magnuson J."/>
            <person name="Mondo S."/>
            <person name="Nolan M."/>
            <person name="Ohm R."/>
            <person name="Pangilinan J."/>
            <person name="Park H.-J."/>
            <person name="Ramirez L."/>
            <person name="Alfaro M."/>
            <person name="Sun H."/>
            <person name="Tritt A."/>
            <person name="Yoshinaga Y."/>
            <person name="Zwiers L.-H."/>
            <person name="Turgeon B."/>
            <person name="Goodwin S."/>
            <person name="Spatafora J."/>
            <person name="Crous P."/>
            <person name="Grigoriev I."/>
        </authorList>
    </citation>
    <scope>NUCLEOTIDE SEQUENCE</scope>
    <source>
        <strain evidence="1">CBS 109.77</strain>
    </source>
</reference>
<evidence type="ECO:0000313" key="1">
    <source>
        <dbReference type="EMBL" id="KAF2787974.1"/>
    </source>
</evidence>
<name>A0A6A6WVN6_9PLEO</name>
<dbReference type="Proteomes" id="UP000799757">
    <property type="component" value="Unassembled WGS sequence"/>
</dbReference>
<organism evidence="1 2">
    <name type="scientific">Melanomma pulvis-pyrius CBS 109.77</name>
    <dbReference type="NCBI Taxonomy" id="1314802"/>
    <lineage>
        <taxon>Eukaryota</taxon>
        <taxon>Fungi</taxon>
        <taxon>Dikarya</taxon>
        <taxon>Ascomycota</taxon>
        <taxon>Pezizomycotina</taxon>
        <taxon>Dothideomycetes</taxon>
        <taxon>Pleosporomycetidae</taxon>
        <taxon>Pleosporales</taxon>
        <taxon>Melanommataceae</taxon>
        <taxon>Melanomma</taxon>
    </lineage>
</organism>
<keyword evidence="2" id="KW-1185">Reference proteome</keyword>
<accession>A0A6A6WVN6</accession>
<evidence type="ECO:0000313" key="2">
    <source>
        <dbReference type="Proteomes" id="UP000799757"/>
    </source>
</evidence>
<proteinExistence type="predicted"/>
<sequence length="67" mass="7519">MRRFSNLLHPIQFIYISWLIDGSFGLTTLSPAYSFIYAGSIDDATTGRFAQSGVTPCTEAREKQKEL</sequence>
<gene>
    <name evidence="1" type="ORF">K505DRAFT_329296</name>
</gene>
<protein>
    <submittedName>
        <fullName evidence="1">Uncharacterized protein</fullName>
    </submittedName>
</protein>
<dbReference type="AlphaFoldDB" id="A0A6A6WVN6"/>